<gene>
    <name evidence="3" type="ORF">E2493_06875</name>
</gene>
<dbReference type="Proteomes" id="UP000298213">
    <property type="component" value="Unassembled WGS sequence"/>
</dbReference>
<comment type="caution">
    <text evidence="3">The sequence shown here is derived from an EMBL/GenBank/DDBJ whole genome shotgun (WGS) entry which is preliminary data.</text>
</comment>
<feature type="transmembrane region" description="Helical" evidence="1">
    <location>
        <begin position="60"/>
        <end position="81"/>
    </location>
</feature>
<feature type="domain" description="Heparan-alpha-glucosaminide N-acetyltransferase catalytic" evidence="2">
    <location>
        <begin position="18"/>
        <end position="170"/>
    </location>
</feature>
<dbReference type="EMBL" id="SPDV01000010">
    <property type="protein sequence ID" value="TFI58971.1"/>
    <property type="molecule type" value="Genomic_DNA"/>
</dbReference>
<dbReference type="InterPro" id="IPR012429">
    <property type="entry name" value="HGSNAT_cat"/>
</dbReference>
<reference evidence="3 4" key="1">
    <citation type="submission" date="2019-03" db="EMBL/GenBank/DDBJ databases">
        <title>Genome sequence of Sphingomonas sp. 17J27-24.</title>
        <authorList>
            <person name="Kim M."/>
            <person name="Maeng S."/>
            <person name="Sathiyaraj S."/>
        </authorList>
    </citation>
    <scope>NUCLEOTIDE SEQUENCE [LARGE SCALE GENOMIC DNA]</scope>
    <source>
        <strain evidence="3 4">17J27-24</strain>
    </source>
</reference>
<feature type="transmembrane region" description="Helical" evidence="1">
    <location>
        <begin position="216"/>
        <end position="236"/>
    </location>
</feature>
<feature type="transmembrane region" description="Helical" evidence="1">
    <location>
        <begin position="102"/>
        <end position="119"/>
    </location>
</feature>
<name>A0A4Y8ZSI1_9SPHN</name>
<feature type="transmembrane region" description="Helical" evidence="1">
    <location>
        <begin position="308"/>
        <end position="329"/>
    </location>
</feature>
<dbReference type="OrthoDB" id="9788724at2"/>
<dbReference type="Pfam" id="PF07786">
    <property type="entry name" value="HGSNAT_cat"/>
    <property type="match status" value="1"/>
</dbReference>
<keyword evidence="4" id="KW-1185">Reference proteome</keyword>
<keyword evidence="1" id="KW-0472">Membrane</keyword>
<accession>A0A4Y8ZSI1</accession>
<evidence type="ECO:0000313" key="3">
    <source>
        <dbReference type="EMBL" id="TFI58971.1"/>
    </source>
</evidence>
<protein>
    <submittedName>
        <fullName evidence="3">DUF1624 domain-containing protein</fullName>
    </submittedName>
</protein>
<sequence length="383" mass="41318">MDQASQRTDAVARGSGGRLLSLDVLRGLTVIGMILVNSAAGVGDRAEVFPTLLHSHWQGLTLADVVFPGFLMMVGVSIPLAMRSAAERGLDADQARHILGRTIRLFVLGFVLSNLWYFSDFSATSWRLFGVLQRIGLVYGACAILFLLCGPRVRLAIIAALLILYWPLTLLPQPDGLSTDLWVRGHNFVGAFDRLLLGAGNHNYVTGPEGYDPEGLLGTLPAIAHGLIGVAIGEYLLSARGKASAVRLAVLGATMVAAGLAWGLVFPVVKDIWSSSFVLLTCGITALVLAPLHLWLDGPDQHGLGKRLVLAATLPFGINAIAAYVIHMLTGNMPGWDLLLVPFEVTRDAIGDRLASLLPILLYIAFIWACVEALRRKRWFVKI</sequence>
<feature type="transmembrane region" description="Helical" evidence="1">
    <location>
        <begin position="272"/>
        <end position="296"/>
    </location>
</feature>
<dbReference type="PANTHER" id="PTHR31061">
    <property type="entry name" value="LD22376P"/>
    <property type="match status" value="1"/>
</dbReference>
<feature type="transmembrane region" description="Helical" evidence="1">
    <location>
        <begin position="20"/>
        <end position="40"/>
    </location>
</feature>
<feature type="transmembrane region" description="Helical" evidence="1">
    <location>
        <begin position="131"/>
        <end position="148"/>
    </location>
</feature>
<keyword evidence="1" id="KW-1133">Transmembrane helix</keyword>
<dbReference type="PANTHER" id="PTHR31061:SF24">
    <property type="entry name" value="LD22376P"/>
    <property type="match status" value="1"/>
</dbReference>
<feature type="transmembrane region" description="Helical" evidence="1">
    <location>
        <begin position="354"/>
        <end position="374"/>
    </location>
</feature>
<organism evidence="3 4">
    <name type="scientific">Sphingomonas parva</name>
    <dbReference type="NCBI Taxonomy" id="2555898"/>
    <lineage>
        <taxon>Bacteria</taxon>
        <taxon>Pseudomonadati</taxon>
        <taxon>Pseudomonadota</taxon>
        <taxon>Alphaproteobacteria</taxon>
        <taxon>Sphingomonadales</taxon>
        <taxon>Sphingomonadaceae</taxon>
        <taxon>Sphingomonas</taxon>
    </lineage>
</organism>
<keyword evidence="1" id="KW-0812">Transmembrane</keyword>
<evidence type="ECO:0000259" key="2">
    <source>
        <dbReference type="Pfam" id="PF07786"/>
    </source>
</evidence>
<evidence type="ECO:0000256" key="1">
    <source>
        <dbReference type="SAM" id="Phobius"/>
    </source>
</evidence>
<feature type="transmembrane region" description="Helical" evidence="1">
    <location>
        <begin position="155"/>
        <end position="172"/>
    </location>
</feature>
<dbReference type="RefSeq" id="WP_135085069.1">
    <property type="nucleotide sequence ID" value="NZ_SPDV01000010.1"/>
</dbReference>
<evidence type="ECO:0000313" key="4">
    <source>
        <dbReference type="Proteomes" id="UP000298213"/>
    </source>
</evidence>
<proteinExistence type="predicted"/>
<dbReference type="AlphaFoldDB" id="A0A4Y8ZSI1"/>
<feature type="transmembrane region" description="Helical" evidence="1">
    <location>
        <begin position="248"/>
        <end position="266"/>
    </location>
</feature>